<keyword evidence="5 12" id="KW-0418">Kinase</keyword>
<evidence type="ECO:0000313" key="13">
    <source>
        <dbReference type="Proteomes" id="UP001195914"/>
    </source>
</evidence>
<dbReference type="EC" id="2.7.11.1" evidence="1"/>
<dbReference type="AlphaFoldDB" id="A0AAD9GCY8"/>
<dbReference type="SUPFAM" id="SSF56112">
    <property type="entry name" value="Protein kinase-like (PK-like)"/>
    <property type="match status" value="1"/>
</dbReference>
<sequence length="334" mass="37991">MVLPYIVPLTRETAQAHFTEVKYLGKGSYGSTSLLTDAHGNCIVRKRIDITALSDMERELCMNEIKIIGSVNHPFIVKYLGSYLEDNLLFILTSYCKGGDLHHYISQKRKRNESIREGRILKWLAQLLSALKYLHKKHILHRDLKSLNVLIDHDKTLKLCDFGVSKALNTTTDHTQTIIGTPYYFSPELINGQEYSWPSDIWALGCLTHELATFRTPFDGSKGMHELVRHIKHTPIPDLPKHYSSELNSLFKSMMFHDLRLRLSASELLSTDIMQGALRQMLRDAECSIQMHPSKAMTRAPLDNVLDSTITGDSEMVSPRDVPIHGNTLGYQDI</sequence>
<dbReference type="InterPro" id="IPR000719">
    <property type="entry name" value="Prot_kinase_dom"/>
</dbReference>
<dbReference type="InterPro" id="IPR017441">
    <property type="entry name" value="Protein_kinase_ATP_BS"/>
</dbReference>
<evidence type="ECO:0000256" key="3">
    <source>
        <dbReference type="ARBA" id="ARBA00022679"/>
    </source>
</evidence>
<evidence type="ECO:0000256" key="4">
    <source>
        <dbReference type="ARBA" id="ARBA00022741"/>
    </source>
</evidence>
<dbReference type="PROSITE" id="PS50011">
    <property type="entry name" value="PROTEIN_KINASE_DOM"/>
    <property type="match status" value="1"/>
</dbReference>
<keyword evidence="13" id="KW-1185">Reference proteome</keyword>
<dbReference type="InterPro" id="IPR008271">
    <property type="entry name" value="Ser/Thr_kinase_AS"/>
</dbReference>
<dbReference type="PANTHER" id="PTHR44899:SF3">
    <property type="entry name" value="SERINE_THREONINE-PROTEIN KINASE NEK1"/>
    <property type="match status" value="1"/>
</dbReference>
<dbReference type="PROSITE" id="PS00107">
    <property type="entry name" value="PROTEIN_KINASE_ATP"/>
    <property type="match status" value="1"/>
</dbReference>
<comment type="similarity">
    <text evidence="10">Belongs to the protein kinase superfamily.</text>
</comment>
<evidence type="ECO:0000256" key="1">
    <source>
        <dbReference type="ARBA" id="ARBA00012513"/>
    </source>
</evidence>
<name>A0AAD9GCY8_BABDI</name>
<keyword evidence="2 10" id="KW-0723">Serine/threonine-protein kinase</keyword>
<evidence type="ECO:0000256" key="10">
    <source>
        <dbReference type="RuleBase" id="RU000304"/>
    </source>
</evidence>
<dbReference type="InterPro" id="IPR011009">
    <property type="entry name" value="Kinase-like_dom_sf"/>
</dbReference>
<dbReference type="GO" id="GO:0005524">
    <property type="term" value="F:ATP binding"/>
    <property type="evidence" value="ECO:0007669"/>
    <property type="project" value="UniProtKB-UniRule"/>
</dbReference>
<organism evidence="12 13">
    <name type="scientific">Babesia divergens</name>
    <dbReference type="NCBI Taxonomy" id="32595"/>
    <lineage>
        <taxon>Eukaryota</taxon>
        <taxon>Sar</taxon>
        <taxon>Alveolata</taxon>
        <taxon>Apicomplexa</taxon>
        <taxon>Aconoidasida</taxon>
        <taxon>Piroplasmida</taxon>
        <taxon>Babesiidae</taxon>
        <taxon>Babesia</taxon>
    </lineage>
</organism>
<dbReference type="EMBL" id="JAHBMH010000044">
    <property type="protein sequence ID" value="KAK1936191.1"/>
    <property type="molecule type" value="Genomic_DNA"/>
</dbReference>
<dbReference type="Pfam" id="PF00069">
    <property type="entry name" value="Pkinase"/>
    <property type="match status" value="1"/>
</dbReference>
<dbReference type="InterPro" id="IPR051131">
    <property type="entry name" value="NEK_Ser/Thr_kinase_NIMA"/>
</dbReference>
<comment type="catalytic activity">
    <reaction evidence="8">
        <text>L-seryl-[protein] + ATP = O-phospho-L-seryl-[protein] + ADP + H(+)</text>
        <dbReference type="Rhea" id="RHEA:17989"/>
        <dbReference type="Rhea" id="RHEA-COMP:9863"/>
        <dbReference type="Rhea" id="RHEA-COMP:11604"/>
        <dbReference type="ChEBI" id="CHEBI:15378"/>
        <dbReference type="ChEBI" id="CHEBI:29999"/>
        <dbReference type="ChEBI" id="CHEBI:30616"/>
        <dbReference type="ChEBI" id="CHEBI:83421"/>
        <dbReference type="ChEBI" id="CHEBI:456216"/>
        <dbReference type="EC" id="2.7.11.1"/>
    </reaction>
</comment>
<reference evidence="12" key="2">
    <citation type="submission" date="2021-05" db="EMBL/GenBank/DDBJ databases">
        <authorList>
            <person name="Pain A."/>
        </authorList>
    </citation>
    <scope>NUCLEOTIDE SEQUENCE</scope>
    <source>
        <strain evidence="12">1802A</strain>
    </source>
</reference>
<evidence type="ECO:0000313" key="12">
    <source>
        <dbReference type="EMBL" id="KAK1936191.1"/>
    </source>
</evidence>
<evidence type="ECO:0000256" key="7">
    <source>
        <dbReference type="ARBA" id="ARBA00047899"/>
    </source>
</evidence>
<dbReference type="Proteomes" id="UP001195914">
    <property type="component" value="Unassembled WGS sequence"/>
</dbReference>
<evidence type="ECO:0000256" key="8">
    <source>
        <dbReference type="ARBA" id="ARBA00048679"/>
    </source>
</evidence>
<dbReference type="PROSITE" id="PS00108">
    <property type="entry name" value="PROTEIN_KINASE_ST"/>
    <property type="match status" value="1"/>
</dbReference>
<evidence type="ECO:0000259" key="11">
    <source>
        <dbReference type="PROSITE" id="PS50011"/>
    </source>
</evidence>
<dbReference type="Gene3D" id="3.30.200.20">
    <property type="entry name" value="Phosphorylase Kinase, domain 1"/>
    <property type="match status" value="1"/>
</dbReference>
<evidence type="ECO:0000256" key="5">
    <source>
        <dbReference type="ARBA" id="ARBA00022777"/>
    </source>
</evidence>
<evidence type="ECO:0000256" key="2">
    <source>
        <dbReference type="ARBA" id="ARBA00022527"/>
    </source>
</evidence>
<feature type="binding site" evidence="9">
    <location>
        <position position="46"/>
    </location>
    <ligand>
        <name>ATP</name>
        <dbReference type="ChEBI" id="CHEBI:30616"/>
    </ligand>
</feature>
<comment type="caution">
    <text evidence="12">The sequence shown here is derived from an EMBL/GenBank/DDBJ whole genome shotgun (WGS) entry which is preliminary data.</text>
</comment>
<dbReference type="SMART" id="SM00220">
    <property type="entry name" value="S_TKc"/>
    <property type="match status" value="1"/>
</dbReference>
<evidence type="ECO:0000256" key="9">
    <source>
        <dbReference type="PROSITE-ProRule" id="PRU10141"/>
    </source>
</evidence>
<gene>
    <name evidence="12" type="ORF">X943_001948</name>
</gene>
<keyword evidence="6 9" id="KW-0067">ATP-binding</keyword>
<protein>
    <recommendedName>
        <fullName evidence="1">non-specific serine/threonine protein kinase</fullName>
        <ecNumber evidence="1">2.7.11.1</ecNumber>
    </recommendedName>
</protein>
<evidence type="ECO:0000256" key="6">
    <source>
        <dbReference type="ARBA" id="ARBA00022840"/>
    </source>
</evidence>
<dbReference type="GO" id="GO:0004674">
    <property type="term" value="F:protein serine/threonine kinase activity"/>
    <property type="evidence" value="ECO:0007669"/>
    <property type="project" value="UniProtKB-KW"/>
</dbReference>
<keyword evidence="3" id="KW-0808">Transferase</keyword>
<feature type="domain" description="Protein kinase" evidence="11">
    <location>
        <begin position="18"/>
        <end position="274"/>
    </location>
</feature>
<keyword evidence="4 9" id="KW-0547">Nucleotide-binding</keyword>
<dbReference type="PANTHER" id="PTHR44899">
    <property type="entry name" value="CAMK FAMILY PROTEIN KINASE"/>
    <property type="match status" value="1"/>
</dbReference>
<reference evidence="12" key="1">
    <citation type="journal article" date="2014" name="Nucleic Acids Res.">
        <title>The evolutionary dynamics of variant antigen genes in Babesia reveal a history of genomic innovation underlying host-parasite interaction.</title>
        <authorList>
            <person name="Jackson A.P."/>
            <person name="Otto T.D."/>
            <person name="Darby A."/>
            <person name="Ramaprasad A."/>
            <person name="Xia D."/>
            <person name="Echaide I.E."/>
            <person name="Farber M."/>
            <person name="Gahlot S."/>
            <person name="Gamble J."/>
            <person name="Gupta D."/>
            <person name="Gupta Y."/>
            <person name="Jackson L."/>
            <person name="Malandrin L."/>
            <person name="Malas T.B."/>
            <person name="Moussa E."/>
            <person name="Nair M."/>
            <person name="Reid A.J."/>
            <person name="Sanders M."/>
            <person name="Sharma J."/>
            <person name="Tracey A."/>
            <person name="Quail M.A."/>
            <person name="Weir W."/>
            <person name="Wastling J.M."/>
            <person name="Hall N."/>
            <person name="Willadsen P."/>
            <person name="Lingelbach K."/>
            <person name="Shiels B."/>
            <person name="Tait A."/>
            <person name="Berriman M."/>
            <person name="Allred D.R."/>
            <person name="Pain A."/>
        </authorList>
    </citation>
    <scope>NUCLEOTIDE SEQUENCE</scope>
    <source>
        <strain evidence="12">1802A</strain>
    </source>
</reference>
<comment type="catalytic activity">
    <reaction evidence="7">
        <text>L-threonyl-[protein] + ATP = O-phospho-L-threonyl-[protein] + ADP + H(+)</text>
        <dbReference type="Rhea" id="RHEA:46608"/>
        <dbReference type="Rhea" id="RHEA-COMP:11060"/>
        <dbReference type="Rhea" id="RHEA-COMP:11605"/>
        <dbReference type="ChEBI" id="CHEBI:15378"/>
        <dbReference type="ChEBI" id="CHEBI:30013"/>
        <dbReference type="ChEBI" id="CHEBI:30616"/>
        <dbReference type="ChEBI" id="CHEBI:61977"/>
        <dbReference type="ChEBI" id="CHEBI:456216"/>
        <dbReference type="EC" id="2.7.11.1"/>
    </reaction>
</comment>
<dbReference type="Gene3D" id="1.10.510.10">
    <property type="entry name" value="Transferase(Phosphotransferase) domain 1"/>
    <property type="match status" value="1"/>
</dbReference>
<accession>A0AAD9GCY8</accession>
<proteinExistence type="inferred from homology"/>